<feature type="transmembrane region" description="Helical" evidence="5">
    <location>
        <begin position="12"/>
        <end position="30"/>
    </location>
</feature>
<proteinExistence type="predicted"/>
<dbReference type="AlphaFoldDB" id="A0A1G8SCS0"/>
<dbReference type="InterPro" id="IPR051533">
    <property type="entry name" value="WaaL-like"/>
</dbReference>
<dbReference type="RefSeq" id="WP_093193116.1">
    <property type="nucleotide sequence ID" value="NZ_FNEV01000003.1"/>
</dbReference>
<sequence>MNTFSQQPQYRGLTFLLILLVTLANYHLYIGFALKPYMVLSIAYMLVFFGAFRFYRLQLFEVAMLLFYLLYVSTGIFALYPASSIRIMIGIFIYISCYFVMKSILVNTTQEMIHKSLTYVGILFNLGSLFFYFLGLQKVGFVLSGDRVYHYGLMLDSNYPRLIGLLQDPNFFVFYNTIFFAYFLTNARSWMNKFGLLLTITTNLLTFSRGGLLVMVCLLLVYLALNNPLRQLKTLLGLGTALLISLYVSVVYFKLDIIGVLRSRIEDFSQDGGSGRLELWGRAWNYFAENPLTGLGAYNFADYNSVEFNDDLTVHNTFLDILADAGLVGIFGYLLFLGLLLFQLIYYKVHKREPYLFLTFIGLTMQMGFLTVIINDMFFLYVAILSAYLFQSQMTDEVVISRPAHMEREGEAV</sequence>
<feature type="domain" description="O-antigen ligase-related" evidence="6">
    <location>
        <begin position="195"/>
        <end position="334"/>
    </location>
</feature>
<evidence type="ECO:0000259" key="6">
    <source>
        <dbReference type="Pfam" id="PF04932"/>
    </source>
</evidence>
<dbReference type="PANTHER" id="PTHR37422:SF17">
    <property type="entry name" value="O-ANTIGEN LIGASE"/>
    <property type="match status" value="1"/>
</dbReference>
<feature type="transmembrane region" description="Helical" evidence="5">
    <location>
        <begin position="196"/>
        <end position="223"/>
    </location>
</feature>
<dbReference type="OrthoDB" id="104748at2"/>
<evidence type="ECO:0000256" key="1">
    <source>
        <dbReference type="ARBA" id="ARBA00004141"/>
    </source>
</evidence>
<organism evidence="7 8">
    <name type="scientific">Salimicrobium halophilum</name>
    <dbReference type="NCBI Taxonomy" id="86666"/>
    <lineage>
        <taxon>Bacteria</taxon>
        <taxon>Bacillati</taxon>
        <taxon>Bacillota</taxon>
        <taxon>Bacilli</taxon>
        <taxon>Bacillales</taxon>
        <taxon>Bacillaceae</taxon>
        <taxon>Salimicrobium</taxon>
    </lineage>
</organism>
<name>A0A1G8SCS0_9BACI</name>
<keyword evidence="2 5" id="KW-0812">Transmembrane</keyword>
<feature type="transmembrane region" description="Helical" evidence="5">
    <location>
        <begin position="87"/>
        <end position="105"/>
    </location>
</feature>
<accession>A0A1G8SCS0</accession>
<evidence type="ECO:0000256" key="5">
    <source>
        <dbReference type="SAM" id="Phobius"/>
    </source>
</evidence>
<keyword evidence="4 5" id="KW-0472">Membrane</keyword>
<dbReference type="GO" id="GO:0016020">
    <property type="term" value="C:membrane"/>
    <property type="evidence" value="ECO:0007669"/>
    <property type="project" value="UniProtKB-SubCell"/>
</dbReference>
<keyword evidence="8" id="KW-1185">Reference proteome</keyword>
<feature type="transmembrane region" description="Helical" evidence="5">
    <location>
        <begin position="367"/>
        <end position="390"/>
    </location>
</feature>
<dbReference type="STRING" id="86666.SAMN04490247_1362"/>
<feature type="transmembrane region" description="Helical" evidence="5">
    <location>
        <begin position="325"/>
        <end position="347"/>
    </location>
</feature>
<keyword evidence="3 5" id="KW-1133">Transmembrane helix</keyword>
<dbReference type="InterPro" id="IPR007016">
    <property type="entry name" value="O-antigen_ligase-rel_domated"/>
</dbReference>
<dbReference type="GO" id="GO:0016874">
    <property type="term" value="F:ligase activity"/>
    <property type="evidence" value="ECO:0007669"/>
    <property type="project" value="UniProtKB-KW"/>
</dbReference>
<feature type="transmembrane region" description="Helical" evidence="5">
    <location>
        <begin position="117"/>
        <end position="135"/>
    </location>
</feature>
<keyword evidence="7" id="KW-0436">Ligase</keyword>
<feature type="transmembrane region" description="Helical" evidence="5">
    <location>
        <begin position="162"/>
        <end position="184"/>
    </location>
</feature>
<dbReference type="Proteomes" id="UP000199225">
    <property type="component" value="Unassembled WGS sequence"/>
</dbReference>
<gene>
    <name evidence="7" type="ORF">SAMN04490247_1362</name>
</gene>
<protein>
    <submittedName>
        <fullName evidence="7">O-antigen ligase</fullName>
    </submittedName>
</protein>
<feature type="transmembrane region" description="Helical" evidence="5">
    <location>
        <begin position="235"/>
        <end position="255"/>
    </location>
</feature>
<feature type="transmembrane region" description="Helical" evidence="5">
    <location>
        <begin position="36"/>
        <end position="55"/>
    </location>
</feature>
<evidence type="ECO:0000256" key="3">
    <source>
        <dbReference type="ARBA" id="ARBA00022989"/>
    </source>
</evidence>
<dbReference type="EMBL" id="FNEV01000003">
    <property type="protein sequence ID" value="SDJ26535.1"/>
    <property type="molecule type" value="Genomic_DNA"/>
</dbReference>
<evidence type="ECO:0000256" key="2">
    <source>
        <dbReference type="ARBA" id="ARBA00022692"/>
    </source>
</evidence>
<dbReference type="Pfam" id="PF04932">
    <property type="entry name" value="Wzy_C"/>
    <property type="match status" value="1"/>
</dbReference>
<evidence type="ECO:0000256" key="4">
    <source>
        <dbReference type="ARBA" id="ARBA00023136"/>
    </source>
</evidence>
<feature type="transmembrane region" description="Helical" evidence="5">
    <location>
        <begin position="62"/>
        <end position="81"/>
    </location>
</feature>
<comment type="subcellular location">
    <subcellularLocation>
        <location evidence="1">Membrane</location>
        <topology evidence="1">Multi-pass membrane protein</topology>
    </subcellularLocation>
</comment>
<dbReference type="PANTHER" id="PTHR37422">
    <property type="entry name" value="TEICHURONIC ACID BIOSYNTHESIS PROTEIN TUAE"/>
    <property type="match status" value="1"/>
</dbReference>
<reference evidence="8" key="1">
    <citation type="submission" date="2016-10" db="EMBL/GenBank/DDBJ databases">
        <authorList>
            <person name="Varghese N."/>
            <person name="Submissions S."/>
        </authorList>
    </citation>
    <scope>NUCLEOTIDE SEQUENCE [LARGE SCALE GENOMIC DNA]</scope>
    <source>
        <strain evidence="8">DSM 4771</strain>
    </source>
</reference>
<evidence type="ECO:0000313" key="8">
    <source>
        <dbReference type="Proteomes" id="UP000199225"/>
    </source>
</evidence>
<evidence type="ECO:0000313" key="7">
    <source>
        <dbReference type="EMBL" id="SDJ26535.1"/>
    </source>
</evidence>